<dbReference type="InterPro" id="IPR010105">
    <property type="entry name" value="TonB_sidphr_rcpt"/>
</dbReference>
<dbReference type="PANTHER" id="PTHR32552">
    <property type="entry name" value="FERRICHROME IRON RECEPTOR-RELATED"/>
    <property type="match status" value="1"/>
</dbReference>
<evidence type="ECO:0000256" key="3">
    <source>
        <dbReference type="ARBA" id="ARBA00022448"/>
    </source>
</evidence>
<dbReference type="Gene3D" id="2.170.130.10">
    <property type="entry name" value="TonB-dependent receptor, plug domain"/>
    <property type="match status" value="1"/>
</dbReference>
<keyword evidence="12" id="KW-0675">Receptor</keyword>
<dbReference type="NCBIfam" id="TIGR01783">
    <property type="entry name" value="TonB-siderophor"/>
    <property type="match status" value="1"/>
</dbReference>
<dbReference type="InterPro" id="IPR012910">
    <property type="entry name" value="Plug_dom"/>
</dbReference>
<evidence type="ECO:0000313" key="18">
    <source>
        <dbReference type="EMBL" id="SDK40827.1"/>
    </source>
</evidence>
<dbReference type="GO" id="GO:0015891">
    <property type="term" value="P:siderophore transport"/>
    <property type="evidence" value="ECO:0007669"/>
    <property type="project" value="InterPro"/>
</dbReference>
<name>A0A1G9BMZ1_9PROT</name>
<keyword evidence="8" id="KW-0408">Iron</keyword>
<keyword evidence="4 14" id="KW-1134">Transmembrane beta strand</keyword>
<dbReference type="FunFam" id="2.170.130.10:FF:000001">
    <property type="entry name" value="Catecholate siderophore TonB-dependent receptor"/>
    <property type="match status" value="1"/>
</dbReference>
<dbReference type="GO" id="GO:0009279">
    <property type="term" value="C:cell outer membrane"/>
    <property type="evidence" value="ECO:0007669"/>
    <property type="project" value="UniProtKB-SubCell"/>
</dbReference>
<dbReference type="Pfam" id="PF00593">
    <property type="entry name" value="TonB_dep_Rec_b-barrel"/>
    <property type="match status" value="1"/>
</dbReference>
<dbReference type="Gene3D" id="3.55.50.30">
    <property type="match status" value="1"/>
</dbReference>
<keyword evidence="6 14" id="KW-0812">Transmembrane</keyword>
<reference evidence="19" key="1">
    <citation type="submission" date="2016-10" db="EMBL/GenBank/DDBJ databases">
        <authorList>
            <person name="Varghese N."/>
            <person name="Submissions S."/>
        </authorList>
    </citation>
    <scope>NUCLEOTIDE SEQUENCE [LARGE SCALE GENOMIC DNA]</scope>
    <source>
        <strain evidence="19">CBMB127</strain>
    </source>
</reference>
<dbReference type="SMART" id="SM00965">
    <property type="entry name" value="STN"/>
    <property type="match status" value="1"/>
</dbReference>
<evidence type="ECO:0000256" key="8">
    <source>
        <dbReference type="ARBA" id="ARBA00023004"/>
    </source>
</evidence>
<dbReference type="InterPro" id="IPR000531">
    <property type="entry name" value="Beta-barrel_TonB"/>
</dbReference>
<sequence length="816" mass="90194">MQQHTHRYHLRKAIQAAFLLMALGSTSMVLMPTALAEDYAKPATTSYQIKSGPLEQALSEFARLSGISITLPPALVDGKTSSSLSGNYTIQQGFETLLTETGLQAIETSKGVFSLQKSLPVTKGQADMQTMKEVQVVGNSDQGAEIATGPVKGYVAKRSATATKTDTPIIETPQSISVVTADQMRNLNAQSLQDALGYTSGLASGTVAMNPAIADSFYLRGFQADSEFGSYYRDGMRFMSNIYNGKQEPYGLERIEVLKGPSSVLYGAAAPGGIINTVSKRPQATPMREVNAEVGSFDRKQLSADFTGSLNDDETLLYRLTSLVRKSDTYIDHSQDDRIYIAPALTWRPTDHTSLTLLASYQRMRNSDPGTLPVAGTLQANPNGKISRGRYLGEPDHDTYDNTTTTIGYLFEHAFSDQLRVRHGVRSYHSELNFEYFLMGGWADTAQRRLNRQARLFEDDTSIFTTDTNLEYKLQTGFVQHTLLGGVDYTKSKHASDRERGNLATIDVYNPVYGAAFNTLPWRQFRTNQDRTGFYLQDQMKIADKWVVLLGGRQDEVRLESLSLHSPADNTNEKERAFTARAGLVYLAENGLAPYFSYSESFEPTSGRDRQDARFKPTEGKQYEIGVRYQPPESNIMLTAAVYELTRKNVLTPDPTDSTFSIQTGEARSHGLELEAKTRIGENFNLIAAYNYTDARITKSNIAAEVDSRLSGIPYHAASAWLDYKLDGWGLSGLLVGGGVRYVAEKPGNAANSILAVPDYTLFDARVSYDLGSWRYTMNAFNLADREYIPSVCLTGVTGCNYAAGRTINVSASYRW</sequence>
<evidence type="ECO:0000256" key="6">
    <source>
        <dbReference type="ARBA" id="ARBA00022692"/>
    </source>
</evidence>
<dbReference type="InterPro" id="IPR036942">
    <property type="entry name" value="Beta-barrel_TonB_sf"/>
</dbReference>
<comment type="subcellular location">
    <subcellularLocation>
        <location evidence="1 14">Cell outer membrane</location>
        <topology evidence="1 14">Multi-pass membrane protein</topology>
    </subcellularLocation>
</comment>
<dbReference type="OrthoDB" id="127311at2"/>
<dbReference type="RefSeq" id="WP_091471274.1">
    <property type="nucleotide sequence ID" value="NZ_FNFX01000002.1"/>
</dbReference>
<dbReference type="PANTHER" id="PTHR32552:SF68">
    <property type="entry name" value="FERRICHROME OUTER MEMBRANE TRANSPORTER_PHAGE RECEPTOR"/>
    <property type="match status" value="1"/>
</dbReference>
<dbReference type="STRING" id="492660.SAMN05192566_1255"/>
<evidence type="ECO:0000256" key="12">
    <source>
        <dbReference type="ARBA" id="ARBA00023170"/>
    </source>
</evidence>
<keyword evidence="19" id="KW-1185">Reference proteome</keyword>
<dbReference type="AlphaFoldDB" id="A0A1G9BMZ1"/>
<dbReference type="FunFam" id="2.40.170.20:FF:000005">
    <property type="entry name" value="TonB-dependent siderophore receptor"/>
    <property type="match status" value="1"/>
</dbReference>
<proteinExistence type="inferred from homology"/>
<dbReference type="Proteomes" id="UP000198629">
    <property type="component" value="Unassembled WGS sequence"/>
</dbReference>
<evidence type="ECO:0000256" key="15">
    <source>
        <dbReference type="RuleBase" id="RU003357"/>
    </source>
</evidence>
<feature type="signal peptide" evidence="16">
    <location>
        <begin position="1"/>
        <end position="36"/>
    </location>
</feature>
<dbReference type="Gene3D" id="2.40.170.20">
    <property type="entry name" value="TonB-dependent receptor, beta-barrel domain"/>
    <property type="match status" value="1"/>
</dbReference>
<comment type="similarity">
    <text evidence="2 14 15">Belongs to the TonB-dependent receptor family.</text>
</comment>
<keyword evidence="9" id="KW-0406">Ion transport</keyword>
<dbReference type="Pfam" id="PF07715">
    <property type="entry name" value="Plug"/>
    <property type="match status" value="1"/>
</dbReference>
<feature type="domain" description="Secretin/TonB short N-terminal" evidence="17">
    <location>
        <begin position="67"/>
        <end position="118"/>
    </location>
</feature>
<keyword evidence="10 15" id="KW-0798">TonB box</keyword>
<protein>
    <submittedName>
        <fullName evidence="18">Iron complex outermembrane recepter protein</fullName>
    </submittedName>
</protein>
<evidence type="ECO:0000256" key="1">
    <source>
        <dbReference type="ARBA" id="ARBA00004571"/>
    </source>
</evidence>
<evidence type="ECO:0000256" key="4">
    <source>
        <dbReference type="ARBA" id="ARBA00022452"/>
    </source>
</evidence>
<evidence type="ECO:0000256" key="13">
    <source>
        <dbReference type="ARBA" id="ARBA00023237"/>
    </source>
</evidence>
<evidence type="ECO:0000256" key="9">
    <source>
        <dbReference type="ARBA" id="ARBA00023065"/>
    </source>
</evidence>
<dbReference type="GO" id="GO:0015344">
    <property type="term" value="F:siderophore uptake transmembrane transporter activity"/>
    <property type="evidence" value="ECO:0007669"/>
    <property type="project" value="TreeGrafter"/>
</dbReference>
<evidence type="ECO:0000256" key="14">
    <source>
        <dbReference type="PROSITE-ProRule" id="PRU01360"/>
    </source>
</evidence>
<evidence type="ECO:0000256" key="5">
    <source>
        <dbReference type="ARBA" id="ARBA00022496"/>
    </source>
</evidence>
<evidence type="ECO:0000313" key="19">
    <source>
        <dbReference type="Proteomes" id="UP000198629"/>
    </source>
</evidence>
<dbReference type="InterPro" id="IPR011662">
    <property type="entry name" value="Secretin/TonB_short_N"/>
</dbReference>
<dbReference type="GO" id="GO:0038023">
    <property type="term" value="F:signaling receptor activity"/>
    <property type="evidence" value="ECO:0007669"/>
    <property type="project" value="InterPro"/>
</dbReference>
<evidence type="ECO:0000256" key="16">
    <source>
        <dbReference type="SAM" id="SignalP"/>
    </source>
</evidence>
<dbReference type="InterPro" id="IPR039426">
    <property type="entry name" value="TonB-dep_rcpt-like"/>
</dbReference>
<evidence type="ECO:0000259" key="17">
    <source>
        <dbReference type="SMART" id="SM00965"/>
    </source>
</evidence>
<organism evidence="18 19">
    <name type="scientific">Methylophilus rhizosphaerae</name>
    <dbReference type="NCBI Taxonomy" id="492660"/>
    <lineage>
        <taxon>Bacteria</taxon>
        <taxon>Pseudomonadati</taxon>
        <taxon>Pseudomonadota</taxon>
        <taxon>Betaproteobacteria</taxon>
        <taxon>Nitrosomonadales</taxon>
        <taxon>Methylophilaceae</taxon>
        <taxon>Methylophilus</taxon>
    </lineage>
</organism>
<evidence type="ECO:0000256" key="7">
    <source>
        <dbReference type="ARBA" id="ARBA00022729"/>
    </source>
</evidence>
<dbReference type="PROSITE" id="PS52016">
    <property type="entry name" value="TONB_DEPENDENT_REC_3"/>
    <property type="match status" value="1"/>
</dbReference>
<dbReference type="EMBL" id="FNFX01000002">
    <property type="protein sequence ID" value="SDK40827.1"/>
    <property type="molecule type" value="Genomic_DNA"/>
</dbReference>
<accession>A0A1G9BMZ1</accession>
<keyword evidence="11 14" id="KW-0472">Membrane</keyword>
<feature type="chain" id="PRO_5011529429" evidence="16">
    <location>
        <begin position="37"/>
        <end position="816"/>
    </location>
</feature>
<keyword evidence="7 16" id="KW-0732">Signal</keyword>
<gene>
    <name evidence="18" type="ORF">SAMN05192566_1255</name>
</gene>
<evidence type="ECO:0000256" key="2">
    <source>
        <dbReference type="ARBA" id="ARBA00009810"/>
    </source>
</evidence>
<dbReference type="InterPro" id="IPR037066">
    <property type="entry name" value="Plug_dom_sf"/>
</dbReference>
<evidence type="ECO:0000256" key="11">
    <source>
        <dbReference type="ARBA" id="ARBA00023136"/>
    </source>
</evidence>
<evidence type="ECO:0000256" key="10">
    <source>
        <dbReference type="ARBA" id="ARBA00023077"/>
    </source>
</evidence>
<keyword evidence="3 14" id="KW-0813">Transport</keyword>
<dbReference type="SUPFAM" id="SSF56935">
    <property type="entry name" value="Porins"/>
    <property type="match status" value="1"/>
</dbReference>
<keyword evidence="5" id="KW-0410">Iron transport</keyword>
<dbReference type="CDD" id="cd01347">
    <property type="entry name" value="ligand_gated_channel"/>
    <property type="match status" value="1"/>
</dbReference>
<keyword evidence="13 14" id="KW-0998">Cell outer membrane</keyword>
<dbReference type="Pfam" id="PF07660">
    <property type="entry name" value="STN"/>
    <property type="match status" value="1"/>
</dbReference>